<dbReference type="InterPro" id="IPR008332">
    <property type="entry name" value="MethylG_MeTrfase_N"/>
</dbReference>
<accession>A0A444JQN5</accession>
<dbReference type="Pfam" id="PF02870">
    <property type="entry name" value="Methyltransf_1N"/>
    <property type="match status" value="1"/>
</dbReference>
<dbReference type="GO" id="GO:0006281">
    <property type="term" value="P:DNA repair"/>
    <property type="evidence" value="ECO:0007669"/>
    <property type="project" value="UniProtKB-KW"/>
</dbReference>
<name>A0A444JQN5_9GAMM</name>
<evidence type="ECO:0000256" key="6">
    <source>
        <dbReference type="ARBA" id="ARBA00022763"/>
    </source>
</evidence>
<reference evidence="11 12" key="1">
    <citation type="submission" date="2018-11" db="EMBL/GenBank/DDBJ databases">
        <title>Photobacterium sp. BEI247 sp. nov., a marine bacterium isolated from Yongle Blue Hole in the South China Sea.</title>
        <authorList>
            <person name="Wang X."/>
        </authorList>
    </citation>
    <scope>NUCLEOTIDE SEQUENCE [LARGE SCALE GENOMIC DNA]</scope>
    <source>
        <strain evidence="12">BEI247</strain>
    </source>
</reference>
<comment type="similarity">
    <text evidence="2">Belongs to the MGMT family.</text>
</comment>
<dbReference type="Gene3D" id="1.10.10.10">
    <property type="entry name" value="Winged helix-like DNA-binding domain superfamily/Winged helix DNA-binding domain"/>
    <property type="match status" value="1"/>
</dbReference>
<evidence type="ECO:0000256" key="8">
    <source>
        <dbReference type="ARBA" id="ARBA00049348"/>
    </source>
</evidence>
<dbReference type="InterPro" id="IPR036217">
    <property type="entry name" value="MethylDNA_cys_MeTrfase_DNAb"/>
</dbReference>
<keyword evidence="6" id="KW-0227">DNA damage</keyword>
<keyword evidence="4 11" id="KW-0489">Methyltransferase</keyword>
<organism evidence="11 12">
    <name type="scientific">Photobacterium chitinilyticum</name>
    <dbReference type="NCBI Taxonomy" id="2485123"/>
    <lineage>
        <taxon>Bacteria</taxon>
        <taxon>Pseudomonadati</taxon>
        <taxon>Pseudomonadota</taxon>
        <taxon>Gammaproteobacteria</taxon>
        <taxon>Vibrionales</taxon>
        <taxon>Vibrionaceae</taxon>
        <taxon>Photobacterium</taxon>
    </lineage>
</organism>
<dbReference type="EC" id="2.1.1.63" evidence="3"/>
<evidence type="ECO:0000256" key="4">
    <source>
        <dbReference type="ARBA" id="ARBA00022603"/>
    </source>
</evidence>
<evidence type="ECO:0000313" key="12">
    <source>
        <dbReference type="Proteomes" id="UP000287563"/>
    </source>
</evidence>
<dbReference type="FunFam" id="1.10.10.10:FF:000214">
    <property type="entry name" value="Methylated-DNA--protein-cysteine methyltransferase"/>
    <property type="match status" value="1"/>
</dbReference>
<dbReference type="InterPro" id="IPR014048">
    <property type="entry name" value="MethylDNA_cys_MeTrfase_DNA-bd"/>
</dbReference>
<evidence type="ECO:0000256" key="3">
    <source>
        <dbReference type="ARBA" id="ARBA00011918"/>
    </source>
</evidence>
<keyword evidence="7" id="KW-0234">DNA repair</keyword>
<comment type="catalytic activity">
    <reaction evidence="8">
        <text>a 6-O-methyl-2'-deoxyguanosine in DNA + L-cysteinyl-[protein] = S-methyl-L-cysteinyl-[protein] + a 2'-deoxyguanosine in DNA</text>
        <dbReference type="Rhea" id="RHEA:24000"/>
        <dbReference type="Rhea" id="RHEA-COMP:10131"/>
        <dbReference type="Rhea" id="RHEA-COMP:10132"/>
        <dbReference type="Rhea" id="RHEA-COMP:11367"/>
        <dbReference type="Rhea" id="RHEA-COMP:11368"/>
        <dbReference type="ChEBI" id="CHEBI:29950"/>
        <dbReference type="ChEBI" id="CHEBI:82612"/>
        <dbReference type="ChEBI" id="CHEBI:85445"/>
        <dbReference type="ChEBI" id="CHEBI:85448"/>
        <dbReference type="EC" id="2.1.1.63"/>
    </reaction>
</comment>
<dbReference type="EMBL" id="RJLM01000004">
    <property type="protein sequence ID" value="RWX55387.1"/>
    <property type="molecule type" value="Genomic_DNA"/>
</dbReference>
<dbReference type="OrthoDB" id="9811249at2"/>
<protein>
    <recommendedName>
        <fullName evidence="3">methylated-DNA--[protein]-cysteine S-methyltransferase</fullName>
        <ecNumber evidence="3">2.1.1.63</ecNumber>
    </recommendedName>
</protein>
<dbReference type="SUPFAM" id="SSF53155">
    <property type="entry name" value="Methylated DNA-protein cysteine methyltransferase domain"/>
    <property type="match status" value="1"/>
</dbReference>
<evidence type="ECO:0000259" key="10">
    <source>
        <dbReference type="Pfam" id="PF02870"/>
    </source>
</evidence>
<dbReference type="CDD" id="cd06445">
    <property type="entry name" value="ATase"/>
    <property type="match status" value="1"/>
</dbReference>
<dbReference type="PANTHER" id="PTHR10815">
    <property type="entry name" value="METHYLATED-DNA--PROTEIN-CYSTEINE METHYLTRANSFERASE"/>
    <property type="match status" value="1"/>
</dbReference>
<dbReference type="AlphaFoldDB" id="A0A444JQN5"/>
<dbReference type="Gene3D" id="3.30.160.70">
    <property type="entry name" value="Methylated DNA-protein cysteine methyltransferase domain"/>
    <property type="match status" value="1"/>
</dbReference>
<evidence type="ECO:0000313" key="11">
    <source>
        <dbReference type="EMBL" id="RWX55387.1"/>
    </source>
</evidence>
<evidence type="ECO:0000256" key="1">
    <source>
        <dbReference type="ARBA" id="ARBA00001286"/>
    </source>
</evidence>
<dbReference type="InterPro" id="IPR036631">
    <property type="entry name" value="MGMT_N_sf"/>
</dbReference>
<dbReference type="RefSeq" id="WP_128784201.1">
    <property type="nucleotide sequence ID" value="NZ_RJLM01000004.1"/>
</dbReference>
<comment type="caution">
    <text evidence="11">The sequence shown here is derived from an EMBL/GenBank/DDBJ whole genome shotgun (WGS) entry which is preliminary data.</text>
</comment>
<dbReference type="Pfam" id="PF01035">
    <property type="entry name" value="DNA_binding_1"/>
    <property type="match status" value="1"/>
</dbReference>
<feature type="domain" description="Methylated-DNA-[protein]-cysteine S-methyltransferase DNA binding" evidence="9">
    <location>
        <begin position="73"/>
        <end position="152"/>
    </location>
</feature>
<evidence type="ECO:0000259" key="9">
    <source>
        <dbReference type="Pfam" id="PF01035"/>
    </source>
</evidence>
<keyword evidence="12" id="KW-1185">Reference proteome</keyword>
<dbReference type="InterPro" id="IPR036388">
    <property type="entry name" value="WH-like_DNA-bd_sf"/>
</dbReference>
<dbReference type="GO" id="GO:0032259">
    <property type="term" value="P:methylation"/>
    <property type="evidence" value="ECO:0007669"/>
    <property type="project" value="UniProtKB-KW"/>
</dbReference>
<dbReference type="Proteomes" id="UP000287563">
    <property type="component" value="Unassembled WGS sequence"/>
</dbReference>
<sequence length="167" mass="18985">MYYDHLDTVLGKIYLLADNQGLRQLTVGSGGFCPDSSWEHNPEFMQEFTSQLQEYLQGQRKTFTLPLAPQGTPFQQQVWQTITEIPFGSRFSYQQIANKIQQPTAVQAIGMARNVNPIPIIIPCHRVQGDNNRQTSCRYGQDMILQLLALESGKLTLFQPSQQQPPK</sequence>
<proteinExistence type="inferred from homology"/>
<keyword evidence="5 11" id="KW-0808">Transferase</keyword>
<evidence type="ECO:0000256" key="7">
    <source>
        <dbReference type="ARBA" id="ARBA00023204"/>
    </source>
</evidence>
<evidence type="ECO:0000256" key="2">
    <source>
        <dbReference type="ARBA" id="ARBA00008711"/>
    </source>
</evidence>
<evidence type="ECO:0000256" key="5">
    <source>
        <dbReference type="ARBA" id="ARBA00022679"/>
    </source>
</evidence>
<dbReference type="NCBIfam" id="TIGR00589">
    <property type="entry name" value="ogt"/>
    <property type="match status" value="1"/>
</dbReference>
<dbReference type="GO" id="GO:0003908">
    <property type="term" value="F:methylated-DNA-[protein]-cysteine S-methyltransferase activity"/>
    <property type="evidence" value="ECO:0007669"/>
    <property type="project" value="UniProtKB-EC"/>
</dbReference>
<dbReference type="SUPFAM" id="SSF46767">
    <property type="entry name" value="Methylated DNA-protein cysteine methyltransferase, C-terminal domain"/>
    <property type="match status" value="1"/>
</dbReference>
<gene>
    <name evidence="11" type="ORF">EDI28_12565</name>
</gene>
<feature type="domain" description="Methylguanine DNA methyltransferase ribonuclease-like" evidence="10">
    <location>
        <begin position="1"/>
        <end position="69"/>
    </location>
</feature>
<comment type="catalytic activity">
    <reaction evidence="1">
        <text>a 4-O-methyl-thymidine in DNA + L-cysteinyl-[protein] = a thymidine in DNA + S-methyl-L-cysteinyl-[protein]</text>
        <dbReference type="Rhea" id="RHEA:53428"/>
        <dbReference type="Rhea" id="RHEA-COMP:10131"/>
        <dbReference type="Rhea" id="RHEA-COMP:10132"/>
        <dbReference type="Rhea" id="RHEA-COMP:13555"/>
        <dbReference type="Rhea" id="RHEA-COMP:13556"/>
        <dbReference type="ChEBI" id="CHEBI:29950"/>
        <dbReference type="ChEBI" id="CHEBI:82612"/>
        <dbReference type="ChEBI" id="CHEBI:137386"/>
        <dbReference type="ChEBI" id="CHEBI:137387"/>
        <dbReference type="EC" id="2.1.1.63"/>
    </reaction>
</comment>
<dbReference type="PANTHER" id="PTHR10815:SF5">
    <property type="entry name" value="METHYLATED-DNA--PROTEIN-CYSTEINE METHYLTRANSFERASE"/>
    <property type="match status" value="1"/>
</dbReference>